<feature type="compositionally biased region" description="Acidic residues" evidence="1">
    <location>
        <begin position="1"/>
        <end position="11"/>
    </location>
</feature>
<name>A0A165BPB6_9APHY</name>
<feature type="transmembrane region" description="Helical" evidence="2">
    <location>
        <begin position="101"/>
        <end position="118"/>
    </location>
</feature>
<keyword evidence="4" id="KW-1185">Reference proteome</keyword>
<feature type="non-terminal residue" evidence="3">
    <location>
        <position position="1"/>
    </location>
</feature>
<feature type="region of interest" description="Disordered" evidence="1">
    <location>
        <begin position="1"/>
        <end position="66"/>
    </location>
</feature>
<accession>A0A165BPB6</accession>
<dbReference type="GeneID" id="63822124"/>
<dbReference type="RefSeq" id="XP_040759152.1">
    <property type="nucleotide sequence ID" value="XM_040905094.1"/>
</dbReference>
<organism evidence="3 4">
    <name type="scientific">Laetiporus sulphureus 93-53</name>
    <dbReference type="NCBI Taxonomy" id="1314785"/>
    <lineage>
        <taxon>Eukaryota</taxon>
        <taxon>Fungi</taxon>
        <taxon>Dikarya</taxon>
        <taxon>Basidiomycota</taxon>
        <taxon>Agaricomycotina</taxon>
        <taxon>Agaricomycetes</taxon>
        <taxon>Polyporales</taxon>
        <taxon>Laetiporus</taxon>
    </lineage>
</organism>
<evidence type="ECO:0000256" key="1">
    <source>
        <dbReference type="SAM" id="MobiDB-lite"/>
    </source>
</evidence>
<dbReference type="InParanoid" id="A0A165BPB6"/>
<protein>
    <recommendedName>
        <fullName evidence="5">Transmembrane protein</fullName>
    </recommendedName>
</protein>
<evidence type="ECO:0000313" key="4">
    <source>
        <dbReference type="Proteomes" id="UP000076871"/>
    </source>
</evidence>
<evidence type="ECO:0000313" key="3">
    <source>
        <dbReference type="EMBL" id="KZT01412.1"/>
    </source>
</evidence>
<dbReference type="STRING" id="1314785.A0A165BPB6"/>
<dbReference type="OrthoDB" id="4179406at2759"/>
<keyword evidence="2" id="KW-1133">Transmembrane helix</keyword>
<dbReference type="EMBL" id="KV427665">
    <property type="protein sequence ID" value="KZT01412.1"/>
    <property type="molecule type" value="Genomic_DNA"/>
</dbReference>
<keyword evidence="2" id="KW-0472">Membrane</keyword>
<sequence>SEEEWEDESTEVDDKLSSRRSPVPPGFGRARNSRRRKVVHRAVSTVSQTATPRRTPGPRDESTPVIDREQVQQAVVTGASSASRYLYDILSLALRLLRKPLGILLFIWILGVLFTRMTQTFRTVFSPFCIIPGISNSPLCRMPPPIVNLSPKWANFTQLAEMQGATFEQLLDESVTGSSLSFEIKKAEMATSDLVTLVRHSNLISRDLLAESLVDFVDDARKTGRDLHKLSSKIGGAVDSIMAVNNYAIRAIEAANEKPPSSFLKIWPFASSVTSAVTRAIVLQTFADSMDVSASQIQRVILEAEVNLVNLERLEEHLKTVHEVISRENGTVTAAQDELLASLWTSLGGNRRELKGKKQHLVLLKGLGAYRRRALAHVTVALQTLHALSADLEELRERVAAPEILGEQIPVEVHMQAIQAGLDRLKEGQTKAREREAVIFRRLLGSGAPELDG</sequence>
<keyword evidence="2" id="KW-0812">Transmembrane</keyword>
<dbReference type="Proteomes" id="UP000076871">
    <property type="component" value="Unassembled WGS sequence"/>
</dbReference>
<reference evidence="3 4" key="1">
    <citation type="journal article" date="2016" name="Mol. Biol. Evol.">
        <title>Comparative Genomics of Early-Diverging Mushroom-Forming Fungi Provides Insights into the Origins of Lignocellulose Decay Capabilities.</title>
        <authorList>
            <person name="Nagy L.G."/>
            <person name="Riley R."/>
            <person name="Tritt A."/>
            <person name="Adam C."/>
            <person name="Daum C."/>
            <person name="Floudas D."/>
            <person name="Sun H."/>
            <person name="Yadav J.S."/>
            <person name="Pangilinan J."/>
            <person name="Larsson K.H."/>
            <person name="Matsuura K."/>
            <person name="Barry K."/>
            <person name="Labutti K."/>
            <person name="Kuo R."/>
            <person name="Ohm R.A."/>
            <person name="Bhattacharya S.S."/>
            <person name="Shirouzu T."/>
            <person name="Yoshinaga Y."/>
            <person name="Martin F.M."/>
            <person name="Grigoriev I.V."/>
            <person name="Hibbett D.S."/>
        </authorList>
    </citation>
    <scope>NUCLEOTIDE SEQUENCE [LARGE SCALE GENOMIC DNA]</scope>
    <source>
        <strain evidence="3 4">93-53</strain>
    </source>
</reference>
<evidence type="ECO:0008006" key="5">
    <source>
        <dbReference type="Google" id="ProtNLM"/>
    </source>
</evidence>
<evidence type="ECO:0000256" key="2">
    <source>
        <dbReference type="SAM" id="Phobius"/>
    </source>
</evidence>
<feature type="compositionally biased region" description="Basic and acidic residues" evidence="1">
    <location>
        <begin position="57"/>
        <end position="66"/>
    </location>
</feature>
<gene>
    <name evidence="3" type="ORF">LAESUDRAFT_664079</name>
</gene>
<proteinExistence type="predicted"/>
<dbReference type="AlphaFoldDB" id="A0A165BPB6"/>
<feature type="compositionally biased region" description="Basic residues" evidence="1">
    <location>
        <begin position="31"/>
        <end position="40"/>
    </location>
</feature>